<dbReference type="RefSeq" id="WP_007416540.1">
    <property type="nucleotide sequence ID" value="NZ_ABOX02000028.1"/>
</dbReference>
<comment type="subcellular location">
    <subcellularLocation>
        <location evidence="1">Membrane</location>
        <topology evidence="1">Single-pass membrane protein</topology>
    </subcellularLocation>
</comment>
<dbReference type="InterPro" id="IPR036013">
    <property type="entry name" value="Band_7/SPFH_dom_sf"/>
</dbReference>
<dbReference type="Pfam" id="PF01145">
    <property type="entry name" value="Band_7"/>
    <property type="match status" value="1"/>
</dbReference>
<dbReference type="GO" id="GO:0016020">
    <property type="term" value="C:membrane"/>
    <property type="evidence" value="ECO:0007669"/>
    <property type="project" value="UniProtKB-SubCell"/>
</dbReference>
<dbReference type="PANTHER" id="PTHR43327:SF47">
    <property type="entry name" value="BAND 7 PROTEIN"/>
    <property type="match status" value="1"/>
</dbReference>
<evidence type="ECO:0000313" key="3">
    <source>
        <dbReference type="EMBL" id="EEF59398.1"/>
    </source>
</evidence>
<dbReference type="PANTHER" id="PTHR43327">
    <property type="entry name" value="STOMATIN-LIKE PROTEIN 2, MITOCHONDRIAL"/>
    <property type="match status" value="1"/>
</dbReference>
<accession>B9XL47</accession>
<gene>
    <name evidence="3" type="ORF">Cflav_PD2242</name>
</gene>
<dbReference type="SMART" id="SM00244">
    <property type="entry name" value="PHB"/>
    <property type="match status" value="1"/>
</dbReference>
<evidence type="ECO:0000313" key="4">
    <source>
        <dbReference type="Proteomes" id="UP000003688"/>
    </source>
</evidence>
<reference evidence="3 4" key="1">
    <citation type="journal article" date="2011" name="J. Bacteriol.">
        <title>Genome sequence of 'Pedosphaera parvula' Ellin514, an aerobic Verrucomicrobial isolate from pasture soil.</title>
        <authorList>
            <person name="Kant R."/>
            <person name="van Passel M.W."/>
            <person name="Sangwan P."/>
            <person name="Palva A."/>
            <person name="Lucas S."/>
            <person name="Copeland A."/>
            <person name="Lapidus A."/>
            <person name="Glavina Del Rio T."/>
            <person name="Dalin E."/>
            <person name="Tice H."/>
            <person name="Bruce D."/>
            <person name="Goodwin L."/>
            <person name="Pitluck S."/>
            <person name="Chertkov O."/>
            <person name="Larimer F.W."/>
            <person name="Land M.L."/>
            <person name="Hauser L."/>
            <person name="Brettin T.S."/>
            <person name="Detter J.C."/>
            <person name="Han S."/>
            <person name="de Vos W.M."/>
            <person name="Janssen P.H."/>
            <person name="Smidt H."/>
        </authorList>
    </citation>
    <scope>NUCLEOTIDE SEQUENCE [LARGE SCALE GENOMIC DNA]</scope>
    <source>
        <strain evidence="3 4">Ellin514</strain>
    </source>
</reference>
<evidence type="ECO:0000256" key="1">
    <source>
        <dbReference type="ARBA" id="ARBA00004167"/>
    </source>
</evidence>
<name>B9XL47_PEDPL</name>
<feature type="domain" description="Band 7" evidence="2">
    <location>
        <begin position="22"/>
        <end position="242"/>
    </location>
</feature>
<dbReference type="InterPro" id="IPR050710">
    <property type="entry name" value="Band7/mec-2_domain"/>
</dbReference>
<sequence length="326" mass="36214">MTIILGCLIGFVAWFAIRYVAGGFYTVDQNERAVKTGFGRAERVPNATTLDDPISEPLDAEEKERYNYPQVRVIPPGGPYWKWPWEKVYKVTVSTQTLNMAFDPENRSANVSGTILEAVTKDQLNTGLTGQIRYRIAERNLYAYLFAVKNPIAHVMGYFVSVLRERIANFEAPASSSNPADEVVSTSGISINDLRKNLRDLNERMDSECRSSSARYGIVLDASLITGIDPPPEVESALAAINTAHNLVSSDISLAQAAADQRIEQSKRAVEIETLKAQAEVEPLNSLANQLTELKRSGKEALPSYVRNVRLTLFNQAQQVFLEVKK</sequence>
<comment type="caution">
    <text evidence="3">The sequence shown here is derived from an EMBL/GenBank/DDBJ whole genome shotgun (WGS) entry which is preliminary data.</text>
</comment>
<dbReference type="EMBL" id="ABOX02000028">
    <property type="protein sequence ID" value="EEF59398.1"/>
    <property type="molecule type" value="Genomic_DNA"/>
</dbReference>
<organism evidence="3 4">
    <name type="scientific">Pedosphaera parvula (strain Ellin514)</name>
    <dbReference type="NCBI Taxonomy" id="320771"/>
    <lineage>
        <taxon>Bacteria</taxon>
        <taxon>Pseudomonadati</taxon>
        <taxon>Verrucomicrobiota</taxon>
        <taxon>Pedosphaerae</taxon>
        <taxon>Pedosphaerales</taxon>
        <taxon>Pedosphaeraceae</taxon>
        <taxon>Pedosphaera</taxon>
    </lineage>
</organism>
<dbReference type="AlphaFoldDB" id="B9XL47"/>
<dbReference type="OrthoDB" id="127806at2"/>
<evidence type="ECO:0000259" key="2">
    <source>
        <dbReference type="SMART" id="SM00244"/>
    </source>
</evidence>
<dbReference type="Proteomes" id="UP000003688">
    <property type="component" value="Unassembled WGS sequence"/>
</dbReference>
<dbReference type="InterPro" id="IPR001107">
    <property type="entry name" value="Band_7"/>
</dbReference>
<protein>
    <submittedName>
        <fullName evidence="3">Band 7 protein</fullName>
    </submittedName>
</protein>
<keyword evidence="4" id="KW-1185">Reference proteome</keyword>
<dbReference type="STRING" id="320771.Cflav_PD2242"/>
<dbReference type="SUPFAM" id="SSF117892">
    <property type="entry name" value="Band 7/SPFH domain"/>
    <property type="match status" value="1"/>
</dbReference>
<dbReference type="Gene3D" id="3.30.479.30">
    <property type="entry name" value="Band 7 domain"/>
    <property type="match status" value="1"/>
</dbReference>
<proteinExistence type="predicted"/>